<comment type="subcellular location">
    <subcellularLocation>
        <location evidence="1">Membrane</location>
        <topology evidence="1">Multi-pass membrane protein</topology>
    </subcellularLocation>
</comment>
<dbReference type="CDD" id="cd18577">
    <property type="entry name" value="ABC_6TM_Pgp_ABCB1_D1_like"/>
    <property type="match status" value="1"/>
</dbReference>
<evidence type="ECO:0000313" key="13">
    <source>
        <dbReference type="EMBL" id="ESA43886.1"/>
    </source>
</evidence>
<comment type="similarity">
    <text evidence="2">Belongs to the ABC transporter superfamily. ABCB family. Multidrug resistance exporter (TC 3.A.1.201) subfamily.</text>
</comment>
<keyword evidence="3" id="KW-0813">Transport</keyword>
<evidence type="ECO:0000256" key="1">
    <source>
        <dbReference type="ARBA" id="ARBA00004141"/>
    </source>
</evidence>
<dbReference type="Pfam" id="PF00005">
    <property type="entry name" value="ABC_tran"/>
    <property type="match status" value="2"/>
</dbReference>
<feature type="domain" description="ABC transmembrane type-1" evidence="12">
    <location>
        <begin position="70"/>
        <end position="361"/>
    </location>
</feature>
<evidence type="ECO:0000259" key="11">
    <source>
        <dbReference type="PROSITE" id="PS50893"/>
    </source>
</evidence>
<dbReference type="Gene3D" id="3.40.50.300">
    <property type="entry name" value="P-loop containing nucleotide triphosphate hydrolases"/>
    <property type="match status" value="2"/>
</dbReference>
<dbReference type="RefSeq" id="XP_011393291.1">
    <property type="nucleotide sequence ID" value="XM_011394989.1"/>
</dbReference>
<keyword evidence="8 10" id="KW-0472">Membrane</keyword>
<feature type="region of interest" description="Disordered" evidence="9">
    <location>
        <begin position="1"/>
        <end position="21"/>
    </location>
</feature>
<feature type="transmembrane region" description="Helical" evidence="10">
    <location>
        <begin position="877"/>
        <end position="895"/>
    </location>
</feature>
<dbReference type="InterPro" id="IPR027417">
    <property type="entry name" value="P-loop_NTPase"/>
</dbReference>
<dbReference type="InterPro" id="IPR017871">
    <property type="entry name" value="ABC_transporter-like_CS"/>
</dbReference>
<dbReference type="FunFam" id="3.40.50.300:FF:000967">
    <property type="entry name" value="ABC multidrug transporter mdr4"/>
    <property type="match status" value="1"/>
</dbReference>
<feature type="transmembrane region" description="Helical" evidence="10">
    <location>
        <begin position="994"/>
        <end position="1015"/>
    </location>
</feature>
<dbReference type="InParanoid" id="V5IRF4"/>
<feature type="transmembrane region" description="Helical" evidence="10">
    <location>
        <begin position="219"/>
        <end position="238"/>
    </location>
</feature>
<feature type="transmembrane region" description="Helical" evidence="10">
    <location>
        <begin position="709"/>
        <end position="735"/>
    </location>
</feature>
<dbReference type="SMR" id="V5IRF4"/>
<sequence>MAVVEELPSSTSATDNGRKAGNAIVPIPNCGAAQKEDETPHVSDRCEDGSLKSYFRIFRYTDHIGWWTHAAALTCMIASGVLLPLMDLVFGKFVTVFNNFIAGKATPAEFRSSLNNYTLYFVYLFIAKLVLVYIWTTLASTNAIRITRSLRIDFLKQTIRQEVAFFDLPEAGSISSHLTTNANLVNQGISEKLGLAIQAIATFFAAFVVAFAVQWKLTLITICIVPVIVIVTGICMGIDAKQENEIMIIHSGAAKLAEEVFASVKTAHAFWAFPKLSGKYAAILDEAKAVGARKSPNYAVLFSVEFFCVYAGYGLAFWQGIRMYKEGEVSEPGQIVTVIFAVLLAAQALTQIAPQSVVISKAAAAAHQMFQVIDRKSKIDSLSEEGIKPAECRGDIELQDVVFAYPSRPNIKVLQNFSLTIPANKTTAIVGYSGSGKSSILGLLERWGCPESGTITLDGRKIEEYNLQWLRTKVRLVQQEPVMLEGTVFQNVVNGLAGTSMADLSDEEKQRLVEDACRAAYAHEFIEKLPEGYQTQIGQRGSMLSGGQKQRLAIARSVIANPQILLLDEATSALDPNAEQIVQKALNNVAVGRTMIVIAHRLSTIRNADNIVVMSNGRLIEQGTHDQLVALGGTYSHLVRIQRLGQEPDDDDEPQKDTRAEIGGAAIANTTSNVVETVPDASAMEEGAAKKDDINLLRCLFILMQEQRVLWPAFCWVGICCLAGGATYPALAIIFSRIMDAFALEGDKMVERGNFFSLMFFIVALGNLVAYAVLGWFCNVIAQVCPHCPTVVVLMRTDVYLQQMVRFYRYTIFDCVVRQDMTFFDMPGNSPGALVSHLSKEPESLHELLSMNMGVIAIVVVNLLSSCILAVVIGWKLGLTLVFGALPPLVFSGYLRIRLEIKLDDDTADRFADSTGIASEAIMAIRTISSLAMERQILDRYENNLRSIAATSVKSLTWTMVWYALSQSISFLSMALGFWYGGRLVSFGEYTVTQFYTVFIAVIFSGEAAATFFTYTTSITKAQHAANFIFRLRDSVRSENKDDNPPDAEKRSNGAVSIDCQALEFSYPLRPSARVLKGVSINIPPGQFVALVGASGSGKSSLISVFERFYDPSSGTVFFDGEDYQKIHLGRYRANIALVQQEPVLYQGSIRENIAMGVLDATVSDEQILEACRQANIDSFIASLPEGLATPCGSQGLQFSGGQRQRIAIARALVRKPRLLLLDEATSALDTESERVVQAALDAAAKGEGGADGDGIEGNAKGRKRTTVAVAHRLSTIKGADKIFVFSYGRIAEAGTHEELLGMRGMYYEMCLGQSLDR</sequence>
<feature type="transmembrane region" description="Helical" evidence="10">
    <location>
        <begin position="755"/>
        <end position="777"/>
    </location>
</feature>
<feature type="domain" description="ABC transporter" evidence="11">
    <location>
        <begin position="396"/>
        <end position="641"/>
    </location>
</feature>
<dbReference type="Pfam" id="PF00664">
    <property type="entry name" value="ABC_membrane"/>
    <property type="match status" value="2"/>
</dbReference>
<dbReference type="GO" id="GO:0140359">
    <property type="term" value="F:ABC-type transporter activity"/>
    <property type="evidence" value="ECO:0007669"/>
    <property type="project" value="InterPro"/>
</dbReference>
<dbReference type="PROSITE" id="PS50929">
    <property type="entry name" value="ABC_TM1F"/>
    <property type="match status" value="2"/>
</dbReference>
<evidence type="ECO:0000256" key="8">
    <source>
        <dbReference type="ARBA" id="ARBA00023136"/>
    </source>
</evidence>
<dbReference type="GO" id="GO:0016887">
    <property type="term" value="F:ATP hydrolysis activity"/>
    <property type="evidence" value="ECO:0007669"/>
    <property type="project" value="InterPro"/>
</dbReference>
<keyword evidence="6" id="KW-0067">ATP-binding</keyword>
<evidence type="ECO:0000256" key="5">
    <source>
        <dbReference type="ARBA" id="ARBA00022741"/>
    </source>
</evidence>
<keyword evidence="5" id="KW-0547">Nucleotide-binding</keyword>
<feature type="transmembrane region" description="Helical" evidence="10">
    <location>
        <begin position="120"/>
        <end position="141"/>
    </location>
</feature>
<dbReference type="InterPro" id="IPR003593">
    <property type="entry name" value="AAA+_ATPase"/>
</dbReference>
<evidence type="ECO:0000256" key="2">
    <source>
        <dbReference type="ARBA" id="ARBA00007577"/>
    </source>
</evidence>
<dbReference type="InterPro" id="IPR039421">
    <property type="entry name" value="Type_1_exporter"/>
</dbReference>
<dbReference type="GO" id="GO:0042626">
    <property type="term" value="F:ATPase-coupled transmembrane transporter activity"/>
    <property type="evidence" value="ECO:0000318"/>
    <property type="project" value="GO_Central"/>
</dbReference>
<name>V5IRF4_NEUCR</name>
<protein>
    <submittedName>
        <fullName evidence="13">Multidrug resistance protein 3</fullName>
    </submittedName>
</protein>
<evidence type="ECO:0000256" key="10">
    <source>
        <dbReference type="SAM" id="Phobius"/>
    </source>
</evidence>
<evidence type="ECO:0000256" key="3">
    <source>
        <dbReference type="ARBA" id="ARBA00022448"/>
    </source>
</evidence>
<dbReference type="SUPFAM" id="SSF52540">
    <property type="entry name" value="P-loop containing nucleoside triphosphate hydrolases"/>
    <property type="match status" value="2"/>
</dbReference>
<dbReference type="InterPro" id="IPR003439">
    <property type="entry name" value="ABC_transporter-like_ATP-bd"/>
</dbReference>
<evidence type="ECO:0000256" key="6">
    <source>
        <dbReference type="ARBA" id="ARBA00022840"/>
    </source>
</evidence>
<dbReference type="CDD" id="cd03249">
    <property type="entry name" value="ABC_MTABC3_MDL1_MDL2"/>
    <property type="match status" value="1"/>
</dbReference>
<organism evidence="13 14">
    <name type="scientific">Neurospora crassa (strain ATCC 24698 / 74-OR23-1A / CBS 708.71 / DSM 1257 / FGSC 987)</name>
    <dbReference type="NCBI Taxonomy" id="367110"/>
    <lineage>
        <taxon>Eukaryota</taxon>
        <taxon>Fungi</taxon>
        <taxon>Dikarya</taxon>
        <taxon>Ascomycota</taxon>
        <taxon>Pezizomycotina</taxon>
        <taxon>Sordariomycetes</taxon>
        <taxon>Sordariomycetidae</taxon>
        <taxon>Sordariales</taxon>
        <taxon>Sordariaceae</taxon>
        <taxon>Neurospora</taxon>
    </lineage>
</organism>
<dbReference type="FunFam" id="1.20.1560.10:FF:000057">
    <property type="entry name" value="ABC multidrug transporter SitT"/>
    <property type="match status" value="2"/>
</dbReference>
<feature type="transmembrane region" description="Helical" evidence="10">
    <location>
        <begin position="193"/>
        <end position="213"/>
    </location>
</feature>
<dbReference type="FunFam" id="3.40.50.300:FF:000251">
    <property type="entry name" value="ABC transporter B family member 19"/>
    <property type="match status" value="1"/>
</dbReference>
<dbReference type="PANTHER" id="PTHR43394">
    <property type="entry name" value="ATP-DEPENDENT PERMEASE MDL1, MITOCHONDRIAL"/>
    <property type="match status" value="1"/>
</dbReference>
<evidence type="ECO:0000256" key="7">
    <source>
        <dbReference type="ARBA" id="ARBA00022989"/>
    </source>
</evidence>
<dbReference type="PROSITE" id="PS50893">
    <property type="entry name" value="ABC_TRANSPORTER_2"/>
    <property type="match status" value="2"/>
</dbReference>
<dbReference type="EMBL" id="CM002236">
    <property type="protein sequence ID" value="ESA43886.1"/>
    <property type="molecule type" value="Genomic_DNA"/>
</dbReference>
<dbReference type="STRING" id="367110.V5IRF4"/>
<evidence type="ECO:0000259" key="12">
    <source>
        <dbReference type="PROSITE" id="PS50929"/>
    </source>
</evidence>
<dbReference type="PROSITE" id="PS00211">
    <property type="entry name" value="ABC_TRANSPORTER_1"/>
    <property type="match status" value="2"/>
</dbReference>
<dbReference type="GeneID" id="3874240"/>
<dbReference type="CDD" id="cd18578">
    <property type="entry name" value="ABC_6TM_Pgp_ABCB1_D2_like"/>
    <property type="match status" value="1"/>
</dbReference>
<dbReference type="GO" id="GO:0016020">
    <property type="term" value="C:membrane"/>
    <property type="evidence" value="ECO:0000318"/>
    <property type="project" value="GO_Central"/>
</dbReference>
<evidence type="ECO:0000256" key="9">
    <source>
        <dbReference type="SAM" id="MobiDB-lite"/>
    </source>
</evidence>
<dbReference type="VEuPathDB" id="FungiDB:NCU09975"/>
<dbReference type="GO" id="GO:0005524">
    <property type="term" value="F:ATP binding"/>
    <property type="evidence" value="ECO:0007669"/>
    <property type="project" value="UniProtKB-KW"/>
</dbReference>
<keyword evidence="14" id="KW-1185">Reference proteome</keyword>
<evidence type="ECO:0000313" key="14">
    <source>
        <dbReference type="Proteomes" id="UP000001805"/>
    </source>
</evidence>
<dbReference type="OrthoDB" id="6500128at2759"/>
<dbReference type="PANTHER" id="PTHR43394:SF27">
    <property type="entry name" value="ATP-DEPENDENT TRANSLOCASE ABCB1-LIKE"/>
    <property type="match status" value="1"/>
</dbReference>
<feature type="transmembrane region" description="Helical" evidence="10">
    <location>
        <begin position="961"/>
        <end position="982"/>
    </location>
</feature>
<accession>V5IRF4</accession>
<dbReference type="Proteomes" id="UP000001805">
    <property type="component" value="Chromosome 1, Linkage Group I"/>
</dbReference>
<dbReference type="SMART" id="SM00382">
    <property type="entry name" value="AAA"/>
    <property type="match status" value="2"/>
</dbReference>
<proteinExistence type="inferred from homology"/>
<dbReference type="InterPro" id="IPR011527">
    <property type="entry name" value="ABC1_TM_dom"/>
</dbReference>
<feature type="transmembrane region" description="Helical" evidence="10">
    <location>
        <begin position="848"/>
        <end position="871"/>
    </location>
</feature>
<dbReference type="InterPro" id="IPR036640">
    <property type="entry name" value="ABC1_TM_sf"/>
</dbReference>
<feature type="domain" description="ABC transporter" evidence="11">
    <location>
        <begin position="1058"/>
        <end position="1313"/>
    </location>
</feature>
<keyword evidence="7 10" id="KW-1133">Transmembrane helix</keyword>
<dbReference type="SUPFAM" id="SSF90123">
    <property type="entry name" value="ABC transporter transmembrane region"/>
    <property type="match status" value="2"/>
</dbReference>
<gene>
    <name evidence="13" type="ORF">NCU09975</name>
</gene>
<feature type="transmembrane region" description="Helical" evidence="10">
    <location>
        <begin position="298"/>
        <end position="321"/>
    </location>
</feature>
<dbReference type="Gene3D" id="1.20.1560.10">
    <property type="entry name" value="ABC transporter type 1, transmembrane domain"/>
    <property type="match status" value="2"/>
</dbReference>
<keyword evidence="4 10" id="KW-0812">Transmembrane</keyword>
<feature type="domain" description="ABC transmembrane type-1" evidence="12">
    <location>
        <begin position="716"/>
        <end position="1021"/>
    </location>
</feature>
<dbReference type="GO" id="GO:0055085">
    <property type="term" value="P:transmembrane transport"/>
    <property type="evidence" value="ECO:0000318"/>
    <property type="project" value="GO_Central"/>
</dbReference>
<reference evidence="13 14" key="1">
    <citation type="journal article" date="2003" name="Nature">
        <title>The genome sequence of the filamentous fungus Neurospora crassa.</title>
        <authorList>
            <person name="Galagan J.E."/>
            <person name="Calvo S.E."/>
            <person name="Borkovich K.A."/>
            <person name="Selker E.U."/>
            <person name="Read N.D."/>
            <person name="Jaffe D."/>
            <person name="FitzHugh W."/>
            <person name="Ma L.J."/>
            <person name="Smirnov S."/>
            <person name="Purcell S."/>
            <person name="Rehman B."/>
            <person name="Elkins T."/>
            <person name="Engels R."/>
            <person name="Wang S."/>
            <person name="Nielsen C.B."/>
            <person name="Butler J."/>
            <person name="Endrizzi M."/>
            <person name="Qui D."/>
            <person name="Ianakiev P."/>
            <person name="Bell-Pedersen D."/>
            <person name="Nelson M.A."/>
            <person name="Werner-Washburne M."/>
            <person name="Selitrennikoff C.P."/>
            <person name="Kinsey J.A."/>
            <person name="Braun E.L."/>
            <person name="Zelter A."/>
            <person name="Schulte U."/>
            <person name="Kothe G.O."/>
            <person name="Jedd G."/>
            <person name="Mewes W."/>
            <person name="Staben C."/>
            <person name="Marcotte E."/>
            <person name="Greenberg D."/>
            <person name="Roy A."/>
            <person name="Foley K."/>
            <person name="Naylor J."/>
            <person name="Stange-Thomann N."/>
            <person name="Barrett R."/>
            <person name="Gnerre S."/>
            <person name="Kamal M."/>
            <person name="Kamvysselis M."/>
            <person name="Mauceli E."/>
            <person name="Bielke C."/>
            <person name="Rudd S."/>
            <person name="Frishman D."/>
            <person name="Krystofova S."/>
            <person name="Rasmussen C."/>
            <person name="Metzenberg R.L."/>
            <person name="Perkins D.D."/>
            <person name="Kroken S."/>
            <person name="Cogoni C."/>
            <person name="Macino G."/>
            <person name="Catcheside D."/>
            <person name="Li W."/>
            <person name="Pratt R.J."/>
            <person name="Osmani S.A."/>
            <person name="DeSouza C.P."/>
            <person name="Glass L."/>
            <person name="Orbach M.J."/>
            <person name="Berglund J.A."/>
            <person name="Voelker R."/>
            <person name="Yarden O."/>
            <person name="Plamann M."/>
            <person name="Seiler S."/>
            <person name="Dunlap J."/>
            <person name="Radford A."/>
            <person name="Aramayo R."/>
            <person name="Natvig D.O."/>
            <person name="Alex L.A."/>
            <person name="Mannhaupt G."/>
            <person name="Ebbole D.J."/>
            <person name="Freitag M."/>
            <person name="Paulsen I."/>
            <person name="Sachs M.S."/>
            <person name="Lander E.S."/>
            <person name="Nusbaum C."/>
            <person name="Birren B."/>
        </authorList>
    </citation>
    <scope>NUCLEOTIDE SEQUENCE [LARGE SCALE GENOMIC DNA]</scope>
    <source>
        <strain evidence="14">ATCC 24698 / 74-OR23-1A / CBS 708.71 / DSM 1257 / FGSC 987</strain>
    </source>
</reference>
<feature type="transmembrane region" description="Helical" evidence="10">
    <location>
        <begin position="64"/>
        <end position="86"/>
    </location>
</feature>
<evidence type="ECO:0000256" key="4">
    <source>
        <dbReference type="ARBA" id="ARBA00022692"/>
    </source>
</evidence>